<feature type="compositionally biased region" description="Gly residues" evidence="6">
    <location>
        <begin position="334"/>
        <end position="349"/>
    </location>
</feature>
<dbReference type="Gene3D" id="4.10.280.10">
    <property type="entry name" value="Helix-loop-helix DNA-binding domain"/>
    <property type="match status" value="1"/>
</dbReference>
<keyword evidence="4" id="KW-0804">Transcription</keyword>
<dbReference type="InParanoid" id="B0D5R9"/>
<dbReference type="InterPro" id="IPR011598">
    <property type="entry name" value="bHLH_dom"/>
</dbReference>
<feature type="compositionally biased region" description="Polar residues" evidence="6">
    <location>
        <begin position="135"/>
        <end position="152"/>
    </location>
</feature>
<evidence type="ECO:0000313" key="9">
    <source>
        <dbReference type="Proteomes" id="UP000001194"/>
    </source>
</evidence>
<dbReference type="GO" id="GO:0046983">
    <property type="term" value="F:protein dimerization activity"/>
    <property type="evidence" value="ECO:0007669"/>
    <property type="project" value="InterPro"/>
</dbReference>
<accession>B0D5R9</accession>
<dbReference type="RefSeq" id="XP_001879206.1">
    <property type="nucleotide sequence ID" value="XM_001879171.1"/>
</dbReference>
<feature type="compositionally biased region" description="Low complexity" evidence="6">
    <location>
        <begin position="108"/>
        <end position="129"/>
    </location>
</feature>
<dbReference type="InterPro" id="IPR052207">
    <property type="entry name" value="Max-like/E-box_TFs"/>
</dbReference>
<name>B0D5R9_LACBS</name>
<keyword evidence="9" id="KW-1185">Reference proteome</keyword>
<feature type="compositionally biased region" description="Polar residues" evidence="6">
    <location>
        <begin position="220"/>
        <end position="235"/>
    </location>
</feature>
<comment type="subcellular location">
    <subcellularLocation>
        <location evidence="1">Nucleus</location>
    </subcellularLocation>
</comment>
<dbReference type="Proteomes" id="UP000001194">
    <property type="component" value="Unassembled WGS sequence"/>
</dbReference>
<evidence type="ECO:0000256" key="3">
    <source>
        <dbReference type="ARBA" id="ARBA00023125"/>
    </source>
</evidence>
<dbReference type="GO" id="GO:0000981">
    <property type="term" value="F:DNA-binding transcription factor activity, RNA polymerase II-specific"/>
    <property type="evidence" value="ECO:0007669"/>
    <property type="project" value="TreeGrafter"/>
</dbReference>
<dbReference type="GeneID" id="6074926"/>
<gene>
    <name evidence="8" type="ORF">LACBIDRAFT_325649</name>
</gene>
<dbReference type="EMBL" id="DS547098">
    <property type="protein sequence ID" value="EDR09821.1"/>
    <property type="molecule type" value="Genomic_DNA"/>
</dbReference>
<evidence type="ECO:0000259" key="7">
    <source>
        <dbReference type="PROSITE" id="PS50888"/>
    </source>
</evidence>
<feature type="compositionally biased region" description="Low complexity" evidence="6">
    <location>
        <begin position="180"/>
        <end position="201"/>
    </location>
</feature>
<dbReference type="SUPFAM" id="SSF47459">
    <property type="entry name" value="HLH, helix-loop-helix DNA-binding domain"/>
    <property type="match status" value="1"/>
</dbReference>
<organism evidence="9">
    <name type="scientific">Laccaria bicolor (strain S238N-H82 / ATCC MYA-4686)</name>
    <name type="common">Bicoloured deceiver</name>
    <name type="synonym">Laccaria laccata var. bicolor</name>
    <dbReference type="NCBI Taxonomy" id="486041"/>
    <lineage>
        <taxon>Eukaryota</taxon>
        <taxon>Fungi</taxon>
        <taxon>Dikarya</taxon>
        <taxon>Basidiomycota</taxon>
        <taxon>Agaricomycotina</taxon>
        <taxon>Agaricomycetes</taxon>
        <taxon>Agaricomycetidae</taxon>
        <taxon>Agaricales</taxon>
        <taxon>Agaricineae</taxon>
        <taxon>Hydnangiaceae</taxon>
        <taxon>Laccaria</taxon>
    </lineage>
</organism>
<dbReference type="KEGG" id="lbc:LACBIDRAFT_325649"/>
<reference evidence="8 9" key="1">
    <citation type="journal article" date="2008" name="Nature">
        <title>The genome of Laccaria bicolor provides insights into mycorrhizal symbiosis.</title>
        <authorList>
            <person name="Martin F."/>
            <person name="Aerts A."/>
            <person name="Ahren D."/>
            <person name="Brun A."/>
            <person name="Danchin E.G.J."/>
            <person name="Duchaussoy F."/>
            <person name="Gibon J."/>
            <person name="Kohler A."/>
            <person name="Lindquist E."/>
            <person name="Pereda V."/>
            <person name="Salamov A."/>
            <person name="Shapiro H.J."/>
            <person name="Wuyts J."/>
            <person name="Blaudez D."/>
            <person name="Buee M."/>
            <person name="Brokstein P."/>
            <person name="Canbaeck B."/>
            <person name="Cohen D."/>
            <person name="Courty P.E."/>
            <person name="Coutinho P.M."/>
            <person name="Delaruelle C."/>
            <person name="Detter J.C."/>
            <person name="Deveau A."/>
            <person name="DiFazio S."/>
            <person name="Duplessis S."/>
            <person name="Fraissinet-Tachet L."/>
            <person name="Lucic E."/>
            <person name="Frey-Klett P."/>
            <person name="Fourrey C."/>
            <person name="Feussner I."/>
            <person name="Gay G."/>
            <person name="Grimwood J."/>
            <person name="Hoegger P.J."/>
            <person name="Jain P."/>
            <person name="Kilaru S."/>
            <person name="Labbe J."/>
            <person name="Lin Y.C."/>
            <person name="Legue V."/>
            <person name="Le Tacon F."/>
            <person name="Marmeisse R."/>
            <person name="Melayah D."/>
            <person name="Montanini B."/>
            <person name="Muratet M."/>
            <person name="Nehls U."/>
            <person name="Niculita-Hirzel H."/>
            <person name="Oudot-Le Secq M.P."/>
            <person name="Peter M."/>
            <person name="Quesneville H."/>
            <person name="Rajashekar B."/>
            <person name="Reich M."/>
            <person name="Rouhier N."/>
            <person name="Schmutz J."/>
            <person name="Yin T."/>
            <person name="Chalot M."/>
            <person name="Henrissat B."/>
            <person name="Kuees U."/>
            <person name="Lucas S."/>
            <person name="Van de Peer Y."/>
            <person name="Podila G.K."/>
            <person name="Polle A."/>
            <person name="Pukkila P.J."/>
            <person name="Richardson P.M."/>
            <person name="Rouze P."/>
            <person name="Sanders I.R."/>
            <person name="Stajich J.E."/>
            <person name="Tunlid A."/>
            <person name="Tuskan G."/>
            <person name="Grigoriev I.V."/>
        </authorList>
    </citation>
    <scope>NUCLEOTIDE SEQUENCE [LARGE SCALE GENOMIC DNA]</scope>
    <source>
        <strain evidence="9">S238N-H82 / ATCC MYA-4686</strain>
    </source>
</reference>
<evidence type="ECO:0000256" key="1">
    <source>
        <dbReference type="ARBA" id="ARBA00004123"/>
    </source>
</evidence>
<feature type="domain" description="BHLH" evidence="7">
    <location>
        <begin position="289"/>
        <end position="399"/>
    </location>
</feature>
<keyword evidence="2" id="KW-0805">Transcription regulation</keyword>
<dbReference type="GO" id="GO:0005634">
    <property type="term" value="C:nucleus"/>
    <property type="evidence" value="ECO:0007669"/>
    <property type="project" value="UniProtKB-SubCell"/>
</dbReference>
<feature type="compositionally biased region" description="Basic and acidic residues" evidence="6">
    <location>
        <begin position="432"/>
        <end position="446"/>
    </location>
</feature>
<feature type="compositionally biased region" description="Basic and acidic residues" evidence="6">
    <location>
        <begin position="363"/>
        <end position="382"/>
    </location>
</feature>
<dbReference type="AlphaFoldDB" id="B0D5R9"/>
<feature type="region of interest" description="Disordered" evidence="6">
    <location>
        <begin position="326"/>
        <end position="389"/>
    </location>
</feature>
<evidence type="ECO:0000313" key="8">
    <source>
        <dbReference type="EMBL" id="EDR09821.1"/>
    </source>
</evidence>
<evidence type="ECO:0000256" key="5">
    <source>
        <dbReference type="ARBA" id="ARBA00023242"/>
    </source>
</evidence>
<feature type="region of interest" description="Disordered" evidence="6">
    <location>
        <begin position="415"/>
        <end position="471"/>
    </location>
</feature>
<dbReference type="GO" id="GO:0000978">
    <property type="term" value="F:RNA polymerase II cis-regulatory region sequence-specific DNA binding"/>
    <property type="evidence" value="ECO:0007669"/>
    <property type="project" value="TreeGrafter"/>
</dbReference>
<dbReference type="HOGENOM" id="CLU_051713_0_0_1"/>
<evidence type="ECO:0000256" key="4">
    <source>
        <dbReference type="ARBA" id="ARBA00023163"/>
    </source>
</evidence>
<evidence type="ECO:0000256" key="6">
    <source>
        <dbReference type="SAM" id="MobiDB-lite"/>
    </source>
</evidence>
<dbReference type="PANTHER" id="PTHR15741">
    <property type="entry name" value="BASIC HELIX-LOOP-HELIX ZIP TRANSCRIPTION FACTOR"/>
    <property type="match status" value="1"/>
</dbReference>
<dbReference type="PANTHER" id="PTHR15741:SF27">
    <property type="entry name" value="TRANSCRIPTION FACTOR AP-4"/>
    <property type="match status" value="1"/>
</dbReference>
<dbReference type="OrthoDB" id="5778525at2759"/>
<protein>
    <submittedName>
        <fullName evidence="8">Predicted protein</fullName>
    </submittedName>
</protein>
<dbReference type="STRING" id="486041.B0D5R9"/>
<feature type="compositionally biased region" description="Polar residues" evidence="6">
    <location>
        <begin position="273"/>
        <end position="296"/>
    </location>
</feature>
<dbReference type="InterPro" id="IPR036638">
    <property type="entry name" value="HLH_DNA-bd_sf"/>
</dbReference>
<feature type="compositionally biased region" description="Low complexity" evidence="6">
    <location>
        <begin position="236"/>
        <end position="258"/>
    </location>
</feature>
<keyword evidence="3" id="KW-0238">DNA-binding</keyword>
<proteinExistence type="predicted"/>
<feature type="compositionally biased region" description="Acidic residues" evidence="6">
    <location>
        <begin position="447"/>
        <end position="456"/>
    </location>
</feature>
<dbReference type="PROSITE" id="PS50888">
    <property type="entry name" value="BHLH"/>
    <property type="match status" value="1"/>
</dbReference>
<keyword evidence="5" id="KW-0539">Nucleus</keyword>
<feature type="region of interest" description="Disordered" evidence="6">
    <location>
        <begin position="180"/>
        <end position="303"/>
    </location>
</feature>
<evidence type="ECO:0000256" key="2">
    <source>
        <dbReference type="ARBA" id="ARBA00023015"/>
    </source>
</evidence>
<feature type="region of interest" description="Disordered" evidence="6">
    <location>
        <begin position="98"/>
        <end position="168"/>
    </location>
</feature>
<sequence>MESLLSPSESHAFQSFLSSIDYNDQASTSPPEWGGGGVYALHHQYRDDDILVDNVPQAQGSEALAKATKDLMSLDSDRWNMSHSQHDYNQQHQAYDSNGQYQHHHQQQLHQHQLQQPHRASYSSSSRDSFPFLHTKNQQLRQQPSSQLWPNTQHQQQDPHSHHHPQHISIPHQLTIPTLPSHLLTPTASSSSSGGTPISPHNMFAYPPSNHHHLPGQPMSAPSTSTLSKRTPIQHSLSSRGSTSSAAASTSSTTTTNPKRPRTSPPYVRNPHNGHNNGLPKQTLLSPSQKKANHIQSEQKRRANIRRGYEALCETVPALREAIREEEEADAEARGGGGGGNGEGNGKGKGAASKGKKGKKGKGGGEGEEKGEKDKIDGRAGPRSENVVLSKTIDYMQDLLAERSALLGRLHRARASLPPGHPALVPLSPDPAWEREWKGGEGRLGDEEVEEEEEEEEKRGSGEEDGIQPTPNILPVAIDISEGFPYSSFSAEPRCGESECKIIDRGFVW</sequence>